<name>A0A409W1Y2_9AGAR</name>
<dbReference type="InParanoid" id="A0A409W1Y2"/>
<comment type="caution">
    <text evidence="2">The sequence shown here is derived from an EMBL/GenBank/DDBJ whole genome shotgun (WGS) entry which is preliminary data.</text>
</comment>
<feature type="compositionally biased region" description="Basic and acidic residues" evidence="1">
    <location>
        <begin position="1"/>
        <end position="10"/>
    </location>
</feature>
<feature type="region of interest" description="Disordered" evidence="1">
    <location>
        <begin position="1"/>
        <end position="38"/>
    </location>
</feature>
<feature type="region of interest" description="Disordered" evidence="1">
    <location>
        <begin position="79"/>
        <end position="111"/>
    </location>
</feature>
<evidence type="ECO:0000313" key="2">
    <source>
        <dbReference type="EMBL" id="PPQ72544.1"/>
    </source>
</evidence>
<accession>A0A409W1Y2</accession>
<evidence type="ECO:0000313" key="3">
    <source>
        <dbReference type="Proteomes" id="UP000284706"/>
    </source>
</evidence>
<dbReference type="EMBL" id="NHYE01005452">
    <property type="protein sequence ID" value="PPQ72544.1"/>
    <property type="molecule type" value="Genomic_DNA"/>
</dbReference>
<dbReference type="Proteomes" id="UP000284706">
    <property type="component" value="Unassembled WGS sequence"/>
</dbReference>
<protein>
    <submittedName>
        <fullName evidence="2">Uncharacterized protein</fullName>
    </submittedName>
</protein>
<keyword evidence="3" id="KW-1185">Reference proteome</keyword>
<sequence length="111" mass="12326">MSSRQSDRPEYLLSSYWQSPPQKTFTPPNANATTDPRTLIPNPTIALFFWLDEEPPVVVDPEAEVDGLLPPAAAELLELEPEPPLEPPVEPELPLPLDAETGWPPSWQACE</sequence>
<evidence type="ECO:0000256" key="1">
    <source>
        <dbReference type="SAM" id="MobiDB-lite"/>
    </source>
</evidence>
<organism evidence="2 3">
    <name type="scientific">Gymnopilus dilepis</name>
    <dbReference type="NCBI Taxonomy" id="231916"/>
    <lineage>
        <taxon>Eukaryota</taxon>
        <taxon>Fungi</taxon>
        <taxon>Dikarya</taxon>
        <taxon>Basidiomycota</taxon>
        <taxon>Agaricomycotina</taxon>
        <taxon>Agaricomycetes</taxon>
        <taxon>Agaricomycetidae</taxon>
        <taxon>Agaricales</taxon>
        <taxon>Agaricineae</taxon>
        <taxon>Hymenogastraceae</taxon>
        <taxon>Gymnopilus</taxon>
    </lineage>
</organism>
<feature type="compositionally biased region" description="Pro residues" evidence="1">
    <location>
        <begin position="84"/>
        <end position="94"/>
    </location>
</feature>
<gene>
    <name evidence="2" type="ORF">CVT26_004021</name>
</gene>
<proteinExistence type="predicted"/>
<reference evidence="2 3" key="1">
    <citation type="journal article" date="2018" name="Evol. Lett.">
        <title>Horizontal gene cluster transfer increased hallucinogenic mushroom diversity.</title>
        <authorList>
            <person name="Reynolds H.T."/>
            <person name="Vijayakumar V."/>
            <person name="Gluck-Thaler E."/>
            <person name="Korotkin H.B."/>
            <person name="Matheny P.B."/>
            <person name="Slot J.C."/>
        </authorList>
    </citation>
    <scope>NUCLEOTIDE SEQUENCE [LARGE SCALE GENOMIC DNA]</scope>
    <source>
        <strain evidence="2 3">SRW20</strain>
    </source>
</reference>
<dbReference type="AlphaFoldDB" id="A0A409W1Y2"/>
<feature type="compositionally biased region" description="Polar residues" evidence="1">
    <location>
        <begin position="15"/>
        <end position="36"/>
    </location>
</feature>